<feature type="compositionally biased region" description="Basic and acidic residues" evidence="1">
    <location>
        <begin position="106"/>
        <end position="152"/>
    </location>
</feature>
<feature type="region of interest" description="Disordered" evidence="1">
    <location>
        <begin position="28"/>
        <end position="175"/>
    </location>
</feature>
<evidence type="ECO:0000313" key="3">
    <source>
        <dbReference type="Proteomes" id="UP000250235"/>
    </source>
</evidence>
<gene>
    <name evidence="2" type="ORF">F511_03174</name>
</gene>
<sequence>MELRVRAVQIRTVQNQLKIRLEPRIEQFSLDKSSSELSELEASSRSAQRSRVEQHSSDYKSKEEDQPRNAKQLRQNNEETKQLRAEDRRTKHIRARTGYRMLRSGSNERDDQLRRRRNKIEELKEEERSRTNRMRSEQLRIAQKESRSDNQEHYSSVSDHIGALQQINSHKKRRA</sequence>
<feature type="compositionally biased region" description="Low complexity" evidence="1">
    <location>
        <begin position="30"/>
        <end position="49"/>
    </location>
</feature>
<accession>A0A2Z7CT17</accession>
<organism evidence="2 3">
    <name type="scientific">Dorcoceras hygrometricum</name>
    <dbReference type="NCBI Taxonomy" id="472368"/>
    <lineage>
        <taxon>Eukaryota</taxon>
        <taxon>Viridiplantae</taxon>
        <taxon>Streptophyta</taxon>
        <taxon>Embryophyta</taxon>
        <taxon>Tracheophyta</taxon>
        <taxon>Spermatophyta</taxon>
        <taxon>Magnoliopsida</taxon>
        <taxon>eudicotyledons</taxon>
        <taxon>Gunneridae</taxon>
        <taxon>Pentapetalae</taxon>
        <taxon>asterids</taxon>
        <taxon>lamiids</taxon>
        <taxon>Lamiales</taxon>
        <taxon>Gesneriaceae</taxon>
        <taxon>Didymocarpoideae</taxon>
        <taxon>Trichosporeae</taxon>
        <taxon>Loxocarpinae</taxon>
        <taxon>Dorcoceras</taxon>
    </lineage>
</organism>
<dbReference type="AlphaFoldDB" id="A0A2Z7CT17"/>
<protein>
    <submittedName>
        <fullName evidence="2">Uncharacterized protein</fullName>
    </submittedName>
</protein>
<feature type="compositionally biased region" description="Basic and acidic residues" evidence="1">
    <location>
        <begin position="76"/>
        <end position="89"/>
    </location>
</feature>
<dbReference type="EMBL" id="KQ992521">
    <property type="protein sequence ID" value="KZV50220.1"/>
    <property type="molecule type" value="Genomic_DNA"/>
</dbReference>
<keyword evidence="3" id="KW-1185">Reference proteome</keyword>
<evidence type="ECO:0000256" key="1">
    <source>
        <dbReference type="SAM" id="MobiDB-lite"/>
    </source>
</evidence>
<reference evidence="2 3" key="1">
    <citation type="journal article" date="2015" name="Proc. Natl. Acad. Sci. U.S.A.">
        <title>The resurrection genome of Boea hygrometrica: A blueprint for survival of dehydration.</title>
        <authorList>
            <person name="Xiao L."/>
            <person name="Yang G."/>
            <person name="Zhang L."/>
            <person name="Yang X."/>
            <person name="Zhao S."/>
            <person name="Ji Z."/>
            <person name="Zhou Q."/>
            <person name="Hu M."/>
            <person name="Wang Y."/>
            <person name="Chen M."/>
            <person name="Xu Y."/>
            <person name="Jin H."/>
            <person name="Xiao X."/>
            <person name="Hu G."/>
            <person name="Bao F."/>
            <person name="Hu Y."/>
            <person name="Wan P."/>
            <person name="Li L."/>
            <person name="Deng X."/>
            <person name="Kuang T."/>
            <person name="Xiang C."/>
            <person name="Zhu J.K."/>
            <person name="Oliver M.J."/>
            <person name="He Y."/>
        </authorList>
    </citation>
    <scope>NUCLEOTIDE SEQUENCE [LARGE SCALE GENOMIC DNA]</scope>
    <source>
        <strain evidence="3">cv. XS01</strain>
    </source>
</reference>
<proteinExistence type="predicted"/>
<name>A0A2Z7CT17_9LAMI</name>
<dbReference type="Proteomes" id="UP000250235">
    <property type="component" value="Unassembled WGS sequence"/>
</dbReference>
<evidence type="ECO:0000313" key="2">
    <source>
        <dbReference type="EMBL" id="KZV50220.1"/>
    </source>
</evidence>
<feature type="compositionally biased region" description="Basic and acidic residues" evidence="1">
    <location>
        <begin position="50"/>
        <end position="68"/>
    </location>
</feature>